<name>A0AA86U7E9_9EUKA</name>
<dbReference type="AlphaFoldDB" id="A0AA86U7E9"/>
<evidence type="ECO:0000313" key="1">
    <source>
        <dbReference type="EMBL" id="CAI9945850.1"/>
    </source>
</evidence>
<protein>
    <submittedName>
        <fullName evidence="1">Uncharacterized protein</fullName>
    </submittedName>
</protein>
<reference evidence="1" key="1">
    <citation type="submission" date="2023-06" db="EMBL/GenBank/DDBJ databases">
        <authorList>
            <person name="Kurt Z."/>
        </authorList>
    </citation>
    <scope>NUCLEOTIDE SEQUENCE</scope>
</reference>
<dbReference type="EMBL" id="CAXDID020000811">
    <property type="protein sequence ID" value="CAL6114661.1"/>
    <property type="molecule type" value="Genomic_DNA"/>
</dbReference>
<keyword evidence="3" id="KW-1185">Reference proteome</keyword>
<dbReference type="EMBL" id="CATOUU010000752">
    <property type="protein sequence ID" value="CAI9945850.1"/>
    <property type="molecule type" value="Genomic_DNA"/>
</dbReference>
<dbReference type="InterPro" id="IPR027417">
    <property type="entry name" value="P-loop_NTPase"/>
</dbReference>
<sequence>MDDGQILTTSEQIRGIASQIQIQLDQSPRDNYDYIRLTRLIQSIQAKLAAFSADFQHLTSNPLIISTIRSLLLSIQCLLSEISAPKTQFTVDVLESALLQFQLSLLSARFKVDFPSQPLQKSDLLLTIDAFWSQLSEPIINLKEFSDRFQKFFEVKKTVQKDITVYFQNELLICKGDAFFLAPFFEFFCVNIFKSQTQIEKIRKQIPINQKKFDTFQNLINHITKFDKLVLSDELNQAINKLQKQAASNNFITELDTKYQQVYQQVIQINQQQIPPPVLTGPALADMFFNNKSSVIQQIIGQTQQVQGQSSTSELIYSTLQQYLQTGKPLHNSLIQKVLDGSNLLASQKKQDISQITLRTANAAPFAVVKLLSREAARILNQNSKNLQKQAQLKIAKTMASFSNQFVDLFYKDLQELNPNFGQQKMFEKDVKNLLLQSSEIDSLDYFIYQEKSDPTQFITESIQKLIALTANFGFLCYQDHDRLVSQVTGQVCPFGGFSCRLVLQYYSQMQQFWNQFEAIASAFTQAQRVVIELIQAKEGSNHQIFNTLQLARYIDEKSGRFFAASLFGFATEENVQNALGKLCNLYKKIGIENLFLKVQFEKASERIKNINKTTQNIIIMTEAKRYKQQKQSSLNQNVFLTQEFIQFCEKNDKKESQVFGIAVLGMPKSGSSTLVNQLVYNPAYRFTTITESLAKEQIQFSPGSLIKQPPGDCWKLLSLNELSEYSLKKSVQQKQIQQDDEVVSMGSWISMDSTNLQQKEVVVESDMDITRGNISTFLASIKAQDQLLKTKLQSKGDEFQIQQKDQLNTQRQSYTNYNPEKQLIYADLLTQVPKELFSYKTTQYQFLDPRQQIIAEESVNQKLQSQQKLKKQAPLVSFTEFQPSHTEAIASHQINLLQDQKIQIHDIPIRFIGISTEDSAQKIELEAQKSQITALIETQKVQTTEVQKQLIGQISNLFALFQKQLLHQALRQSQQATVGLLVNQKTRQLEYDQLVQLQEIIKRQLDQVAKEAEASQLQIKDLSISFEKLKIAGDVTPEVQKQVAVGVQQLQQKLQGSQQMQQQLLQESQLCLTIGELHKQQQVLSQEVQQSQVKLQYLAEQLSKTQISPQIIVQTLTVINQQNLIIFVYDPQQPVEKVIPSLGQFKNIIVVCNKVDQIDVMERGNIAQMISYCEAHNIDHIFISAKTQDFVNDLLRIAIVEQMGINDWAIEGGVYKL</sequence>
<dbReference type="CDD" id="cd00882">
    <property type="entry name" value="Ras_like_GTPase"/>
    <property type="match status" value="1"/>
</dbReference>
<evidence type="ECO:0000313" key="2">
    <source>
        <dbReference type="EMBL" id="CAL6114661.1"/>
    </source>
</evidence>
<dbReference type="Proteomes" id="UP001642409">
    <property type="component" value="Unassembled WGS sequence"/>
</dbReference>
<dbReference type="SUPFAM" id="SSF52540">
    <property type="entry name" value="P-loop containing nucleoside triphosphate hydrolases"/>
    <property type="match status" value="1"/>
</dbReference>
<accession>A0AA86U7E9</accession>
<comment type="caution">
    <text evidence="1">The sequence shown here is derived from an EMBL/GenBank/DDBJ whole genome shotgun (WGS) entry which is preliminary data.</text>
</comment>
<dbReference type="Gene3D" id="3.40.50.300">
    <property type="entry name" value="P-loop containing nucleotide triphosphate hydrolases"/>
    <property type="match status" value="1"/>
</dbReference>
<evidence type="ECO:0000313" key="3">
    <source>
        <dbReference type="Proteomes" id="UP001642409"/>
    </source>
</evidence>
<organism evidence="1">
    <name type="scientific">Hexamita inflata</name>
    <dbReference type="NCBI Taxonomy" id="28002"/>
    <lineage>
        <taxon>Eukaryota</taxon>
        <taxon>Metamonada</taxon>
        <taxon>Diplomonadida</taxon>
        <taxon>Hexamitidae</taxon>
        <taxon>Hexamitinae</taxon>
        <taxon>Hexamita</taxon>
    </lineage>
</organism>
<gene>
    <name evidence="1" type="ORF">HINF_LOCUS33495</name>
    <name evidence="2" type="ORF">HINF_LOCUS78164</name>
</gene>
<reference evidence="2 3" key="2">
    <citation type="submission" date="2024-07" db="EMBL/GenBank/DDBJ databases">
        <authorList>
            <person name="Akdeniz Z."/>
        </authorList>
    </citation>
    <scope>NUCLEOTIDE SEQUENCE [LARGE SCALE GENOMIC DNA]</scope>
</reference>
<proteinExistence type="predicted"/>